<reference evidence="1 2" key="1">
    <citation type="submission" date="2013-11" db="EMBL/GenBank/DDBJ databases">
        <title>Draft genome of the bovine lungworm Dictyocaulus viviparus.</title>
        <authorList>
            <person name="Mitreva M."/>
        </authorList>
    </citation>
    <scope>NUCLEOTIDE SEQUENCE [LARGE SCALE GENOMIC DNA]</scope>
    <source>
        <strain evidence="1 2">HannoverDv2000</strain>
    </source>
</reference>
<proteinExistence type="predicted"/>
<accession>A0A0D8XFP5</accession>
<evidence type="ECO:0000313" key="1">
    <source>
        <dbReference type="EMBL" id="KJH42537.1"/>
    </source>
</evidence>
<dbReference type="EMBL" id="KN716654">
    <property type="protein sequence ID" value="KJH42537.1"/>
    <property type="molecule type" value="Genomic_DNA"/>
</dbReference>
<reference evidence="2" key="2">
    <citation type="journal article" date="2016" name="Sci. Rep.">
        <title>Dictyocaulus viviparus genome, variome and transcriptome elucidate lungworm biology and support future intervention.</title>
        <authorList>
            <person name="McNulty S.N."/>
            <person name="Strube C."/>
            <person name="Rosa B.A."/>
            <person name="Martin J.C."/>
            <person name="Tyagi R."/>
            <person name="Choi Y.J."/>
            <person name="Wang Q."/>
            <person name="Hallsworth Pepin K."/>
            <person name="Zhang X."/>
            <person name="Ozersky P."/>
            <person name="Wilson R.K."/>
            <person name="Sternberg P.W."/>
            <person name="Gasser R.B."/>
            <person name="Mitreva M."/>
        </authorList>
    </citation>
    <scope>NUCLEOTIDE SEQUENCE [LARGE SCALE GENOMIC DNA]</scope>
    <source>
        <strain evidence="2">HannoverDv2000</strain>
    </source>
</reference>
<keyword evidence="2" id="KW-1185">Reference proteome</keyword>
<dbReference type="Proteomes" id="UP000053766">
    <property type="component" value="Unassembled WGS sequence"/>
</dbReference>
<evidence type="ECO:0000313" key="2">
    <source>
        <dbReference type="Proteomes" id="UP000053766"/>
    </source>
</evidence>
<dbReference type="AlphaFoldDB" id="A0A0D8XFP5"/>
<organism evidence="1 2">
    <name type="scientific">Dictyocaulus viviparus</name>
    <name type="common">Bovine lungworm</name>
    <dbReference type="NCBI Taxonomy" id="29172"/>
    <lineage>
        <taxon>Eukaryota</taxon>
        <taxon>Metazoa</taxon>
        <taxon>Ecdysozoa</taxon>
        <taxon>Nematoda</taxon>
        <taxon>Chromadorea</taxon>
        <taxon>Rhabditida</taxon>
        <taxon>Rhabditina</taxon>
        <taxon>Rhabditomorpha</taxon>
        <taxon>Strongyloidea</taxon>
        <taxon>Metastrongylidae</taxon>
        <taxon>Dictyocaulus</taxon>
    </lineage>
</organism>
<gene>
    <name evidence="1" type="ORF">DICVIV_11477</name>
</gene>
<protein>
    <submittedName>
        <fullName evidence="1">Uncharacterized protein</fullName>
    </submittedName>
</protein>
<name>A0A0D8XFP5_DICVI</name>
<sequence>MYAELLTTFISWKNFKDDDIRQMLLGARSLLHFQRRRVTIEREIGDFLENVVNRSLNIHYGEGWFLFFYFVSSNQIVFGARGSFTITCGNTGNLFLLPARNFQSQPSVNPFYRRQRLLRKVIRFHHKLSCKTQSYEFLNTHVVLLDCTTWHRSQDIGNFHVIILICAFKTTSLFLCFFDSCLE</sequence>